<evidence type="ECO:0000256" key="2">
    <source>
        <dbReference type="SAM" id="Phobius"/>
    </source>
</evidence>
<dbReference type="Gene3D" id="1.10.8.60">
    <property type="match status" value="1"/>
</dbReference>
<evidence type="ECO:0000256" key="1">
    <source>
        <dbReference type="RuleBase" id="RU003651"/>
    </source>
</evidence>
<keyword evidence="2" id="KW-1133">Transmembrane helix</keyword>
<dbReference type="GO" id="GO:0004222">
    <property type="term" value="F:metalloendopeptidase activity"/>
    <property type="evidence" value="ECO:0007669"/>
    <property type="project" value="InterPro"/>
</dbReference>
<dbReference type="InterPro" id="IPR003959">
    <property type="entry name" value="ATPase_AAA_core"/>
</dbReference>
<keyword evidence="4" id="KW-0614">Plasmid</keyword>
<keyword evidence="2" id="KW-0812">Transmembrane</keyword>
<feature type="transmembrane region" description="Helical" evidence="2">
    <location>
        <begin position="37"/>
        <end position="57"/>
    </location>
</feature>
<dbReference type="InterPro" id="IPR003960">
    <property type="entry name" value="ATPase_AAA_CS"/>
</dbReference>
<dbReference type="InterPro" id="IPR003593">
    <property type="entry name" value="AAA+_ATPase"/>
</dbReference>
<dbReference type="GO" id="GO:0005886">
    <property type="term" value="C:plasma membrane"/>
    <property type="evidence" value="ECO:0007669"/>
    <property type="project" value="TreeGrafter"/>
</dbReference>
<dbReference type="GO" id="GO:0030163">
    <property type="term" value="P:protein catabolic process"/>
    <property type="evidence" value="ECO:0007669"/>
    <property type="project" value="TreeGrafter"/>
</dbReference>
<dbReference type="GO" id="GO:0004176">
    <property type="term" value="F:ATP-dependent peptidase activity"/>
    <property type="evidence" value="ECO:0007669"/>
    <property type="project" value="InterPro"/>
</dbReference>
<dbReference type="PROSITE" id="PS00674">
    <property type="entry name" value="AAA"/>
    <property type="match status" value="1"/>
</dbReference>
<dbReference type="EMBL" id="KY494864">
    <property type="protein sequence ID" value="ARD70421.1"/>
    <property type="molecule type" value="Genomic_DNA"/>
</dbReference>
<dbReference type="Gene3D" id="1.20.58.760">
    <property type="entry name" value="Peptidase M41"/>
    <property type="match status" value="1"/>
</dbReference>
<dbReference type="GO" id="GO:0005524">
    <property type="term" value="F:ATP binding"/>
    <property type="evidence" value="ECO:0007669"/>
    <property type="project" value="UniProtKB-KW"/>
</dbReference>
<comment type="similarity">
    <text evidence="1">Belongs to the AAA ATPase family.</text>
</comment>
<keyword evidence="2" id="KW-0472">Membrane</keyword>
<dbReference type="SMART" id="SM00382">
    <property type="entry name" value="AAA"/>
    <property type="match status" value="1"/>
</dbReference>
<reference evidence="4" key="1">
    <citation type="submission" date="2017-01" db="EMBL/GenBank/DDBJ databases">
        <title>Complete nucleotide sequence of an IncP-2 blaVIM-2-harboring megaplasmid from Pseudomonas aeruginosa.</title>
        <authorList>
            <person name="Botelho J."/>
            <person name="Grosso F."/>
            <person name="Mabrouk A."/>
            <person name="Peixe L."/>
        </authorList>
    </citation>
    <scope>NUCLEOTIDE SEQUENCE</scope>
    <source>
        <strain evidence="4">FFUP_PS_37</strain>
        <plasmid evidence="4">pJB37</plasmid>
    </source>
</reference>
<dbReference type="GO" id="GO:0016887">
    <property type="term" value="F:ATP hydrolysis activity"/>
    <property type="evidence" value="ECO:0007669"/>
    <property type="project" value="InterPro"/>
</dbReference>
<dbReference type="AlphaFoldDB" id="A0A1V0M6D9"/>
<dbReference type="FunFam" id="3.40.50.300:FF:002568">
    <property type="entry name" value="Cell division protein (FtsH)"/>
    <property type="match status" value="1"/>
</dbReference>
<evidence type="ECO:0000313" key="4">
    <source>
        <dbReference type="EMBL" id="ARD70421.1"/>
    </source>
</evidence>
<proteinExistence type="inferred from homology"/>
<sequence>MLMIFSSPAGQPWARPKGNSMKDSLLTRIRRSLRNKYVQSMIGCALTLVLFGGYWAYNQFLQPQGPDTSAGQHQATIMDQISKNPSRWTDNRKTLDNLMEDVRLGNVIEADIGKEDIYITTKDERAYVVSDQFGQVARQLLNLIYNEKTPLFTIQELKIGPQISAARSLDVAVQLMMVLFFGCMLWPMLSPYLTIRRKKATSKVTFKDVIGCDEAKRTLMDMTAWLRTPENFALLNARPPRGVLFTGDPGVGKTLLAKALANECGVNFIEANGSSFSSMFYGVGIQKVKGLFREARRKAPCILFIDEIDGIGRRVDQGRLADGEGNRIVNQFLTELDGFSENAGVMLIAATNHVDALDKALRREGRFDRTVHVPLPTLEDRVRLLQLYLGKTKPAEDLNYDRLAKNCMGLTPAAIAFVANNAALLAARSSDTEVGMHHILEAIEIQRMGEADENQKLASPEDRRRVAVHEAGHALVGALLNTGRVEKVTILPRGPAQGVTLILPLEDKRLHLQSEIQAQLAMVLAGRAAEANVFQEVSTGAAGDLQEATRIALSMVTSYGMSNDESLTSLATMRELGIAIDARIIMEKVDTLLNAGYEKALALIENCRPELDFIVEQLLAHETIGGEVVYQALEPIGFPVQIVESAAVA</sequence>
<dbReference type="SUPFAM" id="SSF52540">
    <property type="entry name" value="P-loop containing nucleoside triphosphate hydrolases"/>
    <property type="match status" value="1"/>
</dbReference>
<feature type="domain" description="AAA+ ATPase" evidence="3">
    <location>
        <begin position="239"/>
        <end position="377"/>
    </location>
</feature>
<keyword evidence="1" id="KW-0067">ATP-binding</keyword>
<dbReference type="SUPFAM" id="SSF140990">
    <property type="entry name" value="FtsH protease domain-like"/>
    <property type="match status" value="1"/>
</dbReference>
<dbReference type="InterPro" id="IPR027417">
    <property type="entry name" value="P-loop_NTPase"/>
</dbReference>
<keyword evidence="1" id="KW-0547">Nucleotide-binding</keyword>
<name>A0A1V0M6D9_PSEAI</name>
<feature type="transmembrane region" description="Helical" evidence="2">
    <location>
        <begin position="171"/>
        <end position="189"/>
    </location>
</feature>
<dbReference type="Gene3D" id="3.40.50.300">
    <property type="entry name" value="P-loop containing nucleotide triphosphate hydrolases"/>
    <property type="match status" value="1"/>
</dbReference>
<organism evidence="4">
    <name type="scientific">Pseudomonas aeruginosa</name>
    <dbReference type="NCBI Taxonomy" id="287"/>
    <lineage>
        <taxon>Bacteria</taxon>
        <taxon>Pseudomonadati</taxon>
        <taxon>Pseudomonadota</taxon>
        <taxon>Gammaproteobacteria</taxon>
        <taxon>Pseudomonadales</taxon>
        <taxon>Pseudomonadaceae</taxon>
        <taxon>Pseudomonas</taxon>
    </lineage>
</organism>
<dbReference type="PANTHER" id="PTHR23076:SF97">
    <property type="entry name" value="ATP-DEPENDENT ZINC METALLOPROTEASE YME1L1"/>
    <property type="match status" value="1"/>
</dbReference>
<dbReference type="GO" id="GO:0006508">
    <property type="term" value="P:proteolysis"/>
    <property type="evidence" value="ECO:0007669"/>
    <property type="project" value="InterPro"/>
</dbReference>
<dbReference type="InterPro" id="IPR037219">
    <property type="entry name" value="Peptidase_M41-like"/>
</dbReference>
<evidence type="ECO:0000259" key="3">
    <source>
        <dbReference type="SMART" id="SM00382"/>
    </source>
</evidence>
<protein>
    <submittedName>
        <fullName evidence="4">ATP-dependent metallopeptidase HfIB</fullName>
    </submittedName>
</protein>
<dbReference type="PANTHER" id="PTHR23076">
    <property type="entry name" value="METALLOPROTEASE M41 FTSH"/>
    <property type="match status" value="1"/>
</dbReference>
<dbReference type="Pfam" id="PF00004">
    <property type="entry name" value="AAA"/>
    <property type="match status" value="1"/>
</dbReference>
<geneLocation type="plasmid" evidence="4">
    <name>pJB37</name>
</geneLocation>
<dbReference type="Pfam" id="PF01434">
    <property type="entry name" value="Peptidase_M41"/>
    <property type="match status" value="1"/>
</dbReference>
<dbReference type="InterPro" id="IPR000642">
    <property type="entry name" value="Peptidase_M41"/>
</dbReference>
<accession>A0A1V0M6D9</accession>